<dbReference type="Gene3D" id="3.30.710.10">
    <property type="entry name" value="Potassium Channel Kv1.1, Chain A"/>
    <property type="match status" value="1"/>
</dbReference>
<organism evidence="3 4">
    <name type="scientific">Aspergillus mulundensis</name>
    <dbReference type="NCBI Taxonomy" id="1810919"/>
    <lineage>
        <taxon>Eukaryota</taxon>
        <taxon>Fungi</taxon>
        <taxon>Dikarya</taxon>
        <taxon>Ascomycota</taxon>
        <taxon>Pezizomycotina</taxon>
        <taxon>Eurotiomycetes</taxon>
        <taxon>Eurotiomycetidae</taxon>
        <taxon>Eurotiales</taxon>
        <taxon>Aspergillaceae</taxon>
        <taxon>Aspergillus</taxon>
        <taxon>Aspergillus subgen. Nidulantes</taxon>
    </lineage>
</organism>
<dbReference type="SUPFAM" id="SSF54695">
    <property type="entry name" value="POZ domain"/>
    <property type="match status" value="1"/>
</dbReference>
<dbReference type="InterPro" id="IPR000210">
    <property type="entry name" value="BTB/POZ_dom"/>
</dbReference>
<dbReference type="InterPro" id="IPR011333">
    <property type="entry name" value="SKP1/BTB/POZ_sf"/>
</dbReference>
<dbReference type="STRING" id="1810919.A0A3D8QB84"/>
<dbReference type="GeneID" id="38121533"/>
<dbReference type="EMBL" id="PVWQ01000022">
    <property type="protein sequence ID" value="RDW58957.1"/>
    <property type="molecule type" value="Genomic_DNA"/>
</dbReference>
<dbReference type="RefSeq" id="XP_026598254.1">
    <property type="nucleotide sequence ID" value="XM_026753179.1"/>
</dbReference>
<feature type="domain" description="BTB" evidence="2">
    <location>
        <begin position="59"/>
        <end position="163"/>
    </location>
</feature>
<feature type="region of interest" description="Disordered" evidence="1">
    <location>
        <begin position="360"/>
        <end position="394"/>
    </location>
</feature>
<evidence type="ECO:0000313" key="3">
    <source>
        <dbReference type="EMBL" id="RDW58957.1"/>
    </source>
</evidence>
<evidence type="ECO:0000313" key="4">
    <source>
        <dbReference type="Proteomes" id="UP000256690"/>
    </source>
</evidence>
<accession>A0A3D8QB84</accession>
<keyword evidence="4" id="KW-1185">Reference proteome</keyword>
<protein>
    <recommendedName>
        <fullName evidence="2">BTB domain-containing protein</fullName>
    </recommendedName>
</protein>
<dbReference type="AlphaFoldDB" id="A0A3D8QB84"/>
<reference evidence="3 4" key="1">
    <citation type="journal article" date="2018" name="IMA Fungus">
        <title>IMA Genome-F 9: Draft genome sequence of Annulohypoxylon stygium, Aspergillus mulundensis, Berkeleyomyces basicola (syn. Thielaviopsis basicola), Ceratocystis smalleyi, two Cercospora beticola strains, Coleophoma cylindrospora, Fusarium fracticaudum, Phialophora cf. hyalina, and Morchella septimelata.</title>
        <authorList>
            <person name="Wingfield B.D."/>
            <person name="Bills G.F."/>
            <person name="Dong Y."/>
            <person name="Huang W."/>
            <person name="Nel W.J."/>
            <person name="Swalarsk-Parry B.S."/>
            <person name="Vaghefi N."/>
            <person name="Wilken P.M."/>
            <person name="An Z."/>
            <person name="de Beer Z.W."/>
            <person name="De Vos L."/>
            <person name="Chen L."/>
            <person name="Duong T.A."/>
            <person name="Gao Y."/>
            <person name="Hammerbacher A."/>
            <person name="Kikkert J.R."/>
            <person name="Li Y."/>
            <person name="Li H."/>
            <person name="Li K."/>
            <person name="Li Q."/>
            <person name="Liu X."/>
            <person name="Ma X."/>
            <person name="Naidoo K."/>
            <person name="Pethybridge S.J."/>
            <person name="Sun J."/>
            <person name="Steenkamp E.T."/>
            <person name="van der Nest M.A."/>
            <person name="van Wyk S."/>
            <person name="Wingfield M.J."/>
            <person name="Xiong C."/>
            <person name="Yue Q."/>
            <person name="Zhang X."/>
        </authorList>
    </citation>
    <scope>NUCLEOTIDE SEQUENCE [LARGE SCALE GENOMIC DNA]</scope>
    <source>
        <strain evidence="3 4">DSM 5745</strain>
    </source>
</reference>
<name>A0A3D8QB84_9EURO</name>
<proteinExistence type="predicted"/>
<dbReference type="OrthoDB" id="5275938at2759"/>
<sequence length="394" mass="43729">MAEEQLFARERGKDEARGCPVPHYSIKSATHAMNVMALLSPTAHSPSFIMSNEVIDPEGDIVIACSDISFLVSSNALSLASPVFYGIFKPGVKEGLAIKGIPGSLEPPVIPLPDEDPGTFRLFCNLAHHKLLDLPESLDADTMKSLAVFIVKYACRPAIIDRGWLWITRGEELARLSPEDCWKALLFTYAMDLPGRFSYFSGKLLAARRQSFSSWDYALDNLEFMPHHVLEQFDIKQALVHFNAETALMDIVSVAQSRSSKECRKLKMFLGSYSQVLWKAGILPGMVELRDKTLPQIMRSAAELPVINYNPGSGDCDGYYNECYCSCAGKVDIKQHLLDKLMECAEDEKAGLCLSCVKREPCDQHPTPHKEGSTFSTEEKDASDPEGSWAFESS</sequence>
<comment type="caution">
    <text evidence="3">The sequence shown here is derived from an EMBL/GenBank/DDBJ whole genome shotgun (WGS) entry which is preliminary data.</text>
</comment>
<evidence type="ECO:0000259" key="2">
    <source>
        <dbReference type="SMART" id="SM00225"/>
    </source>
</evidence>
<gene>
    <name evidence="3" type="ORF">DSM5745_11163</name>
</gene>
<dbReference type="Proteomes" id="UP000256690">
    <property type="component" value="Unassembled WGS sequence"/>
</dbReference>
<dbReference type="SMART" id="SM00225">
    <property type="entry name" value="BTB"/>
    <property type="match status" value="1"/>
</dbReference>
<evidence type="ECO:0000256" key="1">
    <source>
        <dbReference type="SAM" id="MobiDB-lite"/>
    </source>
</evidence>
<feature type="compositionally biased region" description="Basic and acidic residues" evidence="1">
    <location>
        <begin position="360"/>
        <end position="383"/>
    </location>
</feature>